<dbReference type="AlphaFoldDB" id="A0A6C0E7H4"/>
<dbReference type="InterPro" id="IPR051543">
    <property type="entry name" value="Serine_Peptidase_S9A"/>
</dbReference>
<keyword evidence="4" id="KW-0720">Serine protease</keyword>
<proteinExistence type="inferred from homology"/>
<dbReference type="Gene3D" id="2.130.10.120">
    <property type="entry name" value="Prolyl oligopeptidase, N-terminal domain"/>
    <property type="match status" value="1"/>
</dbReference>
<dbReference type="InterPro" id="IPR023302">
    <property type="entry name" value="Pept_S9A_N"/>
</dbReference>
<sequence>MDMEIEMNIEQPCIERKSHYYSIGKIDESSPSNYMAKKDIEDPYFWLRDESRSDPKIINYLEKENEYFKNFLVGTEEYQNKIVGLLKSYINENDTSYPSPNGKGQFESNYYYYTKTYEGKGYPEYWRRNQITKIDECVLDCNEIAVDKDYCDFMDVKFSYDNKYLVYGINLTGDEWYNIIIYDLEEKKEVEHSLPLVKSSVTMARYSNNIYYIGCDEQTERFYQVWRYDFRTQEKQLIYQEDDVERGVGIGKDNKYIYVVSGSFNNIEYYYITLDEDGYEVGNLELLLSRKDNVKASIHSWRNSWIIISNKDDVKSHKLFIVSKDNPGIENWTKVECQTSLPETFLVKSSEKINESYNVDILNVTCSNDWICVNVGLEDLTLTYIIYRLGEQLDSNWILLNNMNNDLETMTISFSYHDSNKIWMIVSSPIKPSTLYQIDDITVFNTGTGTGTETGTVAVAVDIEKYFIHLYTPETPNYNPELYTFKRMYIESYDGEWIPVSVSHRKDIKEDAPVYLYGYGAYGLTIPAQSLYTSRLMEDLGFIKVIVSVRGESMRGEKWYLGGKMKNKMNSFNDFIVASEYFKNYEGKTRKILAEGRSAGGLLMCGVYTMRPDLCDGVISGVPFVDVIATMSDPSIPLVTGEWNEWGNSNIETDYEVMIKYSPYDNLKMNVDYPPIFISSGLYDPRVQYWEPTKFMAKLRYCSADKEHHKYYLKTNMSKGHFSNTDRYEEMKEKSEEIIFGLWSVGLLKK</sequence>
<dbReference type="GO" id="GO:0006508">
    <property type="term" value="P:proteolysis"/>
    <property type="evidence" value="ECO:0007669"/>
    <property type="project" value="UniProtKB-KW"/>
</dbReference>
<evidence type="ECO:0008006" key="8">
    <source>
        <dbReference type="Google" id="ProtNLM"/>
    </source>
</evidence>
<evidence type="ECO:0000313" key="7">
    <source>
        <dbReference type="EMBL" id="QHT25126.1"/>
    </source>
</evidence>
<dbReference type="Pfam" id="PF00326">
    <property type="entry name" value="Peptidase_S9"/>
    <property type="match status" value="1"/>
</dbReference>
<dbReference type="InterPro" id="IPR002470">
    <property type="entry name" value="Peptidase_S9A"/>
</dbReference>
<dbReference type="Pfam" id="PF02897">
    <property type="entry name" value="Peptidase_S9_N"/>
    <property type="match status" value="1"/>
</dbReference>
<dbReference type="Gene3D" id="3.40.50.1820">
    <property type="entry name" value="alpha/beta hydrolase"/>
    <property type="match status" value="1"/>
</dbReference>
<evidence type="ECO:0000256" key="3">
    <source>
        <dbReference type="ARBA" id="ARBA00022801"/>
    </source>
</evidence>
<name>A0A6C0E7H4_9ZZZZ</name>
<evidence type="ECO:0000259" key="6">
    <source>
        <dbReference type="Pfam" id="PF02897"/>
    </source>
</evidence>
<reference evidence="7" key="1">
    <citation type="journal article" date="2020" name="Nature">
        <title>Giant virus diversity and host interactions through global metagenomics.</title>
        <authorList>
            <person name="Schulz F."/>
            <person name="Roux S."/>
            <person name="Paez-Espino D."/>
            <person name="Jungbluth S."/>
            <person name="Walsh D.A."/>
            <person name="Denef V.J."/>
            <person name="McMahon K.D."/>
            <person name="Konstantinidis K.T."/>
            <person name="Eloe-Fadrosh E.A."/>
            <person name="Kyrpides N.C."/>
            <person name="Woyke T."/>
        </authorList>
    </citation>
    <scope>NUCLEOTIDE SEQUENCE</scope>
    <source>
        <strain evidence="7">GVMAG-M-3300023179-150</strain>
    </source>
</reference>
<dbReference type="PRINTS" id="PR00862">
    <property type="entry name" value="PROLIGOPTASE"/>
</dbReference>
<keyword evidence="3" id="KW-0378">Hydrolase</keyword>
<dbReference type="EMBL" id="MN739756">
    <property type="protein sequence ID" value="QHT25126.1"/>
    <property type="molecule type" value="Genomic_DNA"/>
</dbReference>
<evidence type="ECO:0000259" key="5">
    <source>
        <dbReference type="Pfam" id="PF00326"/>
    </source>
</evidence>
<organism evidence="7">
    <name type="scientific">viral metagenome</name>
    <dbReference type="NCBI Taxonomy" id="1070528"/>
    <lineage>
        <taxon>unclassified sequences</taxon>
        <taxon>metagenomes</taxon>
        <taxon>organismal metagenomes</taxon>
    </lineage>
</organism>
<evidence type="ECO:0000256" key="2">
    <source>
        <dbReference type="ARBA" id="ARBA00022670"/>
    </source>
</evidence>
<dbReference type="PANTHER" id="PTHR11757:SF19">
    <property type="entry name" value="PROLYL ENDOPEPTIDASE-LIKE"/>
    <property type="match status" value="1"/>
</dbReference>
<protein>
    <recommendedName>
        <fullName evidence="8">Peptidase S9 prolyl oligopeptidase catalytic domain-containing protein</fullName>
    </recommendedName>
</protein>
<dbReference type="InterPro" id="IPR001375">
    <property type="entry name" value="Peptidase_S9_cat"/>
</dbReference>
<feature type="domain" description="Peptidase S9A N-terminal" evidence="6">
    <location>
        <begin position="35"/>
        <end position="439"/>
    </location>
</feature>
<dbReference type="SUPFAM" id="SSF50993">
    <property type="entry name" value="Peptidase/esterase 'gauge' domain"/>
    <property type="match status" value="1"/>
</dbReference>
<keyword evidence="2" id="KW-0645">Protease</keyword>
<comment type="similarity">
    <text evidence="1">Belongs to the peptidase S9A family.</text>
</comment>
<evidence type="ECO:0000256" key="1">
    <source>
        <dbReference type="ARBA" id="ARBA00005228"/>
    </source>
</evidence>
<evidence type="ECO:0000256" key="4">
    <source>
        <dbReference type="ARBA" id="ARBA00022825"/>
    </source>
</evidence>
<feature type="domain" description="Peptidase S9 prolyl oligopeptidase catalytic" evidence="5">
    <location>
        <begin position="535"/>
        <end position="740"/>
    </location>
</feature>
<dbReference type="PANTHER" id="PTHR11757">
    <property type="entry name" value="PROTEASE FAMILY S9A OLIGOPEPTIDASE"/>
    <property type="match status" value="1"/>
</dbReference>
<dbReference type="GO" id="GO:0004252">
    <property type="term" value="F:serine-type endopeptidase activity"/>
    <property type="evidence" value="ECO:0007669"/>
    <property type="project" value="InterPro"/>
</dbReference>
<dbReference type="InterPro" id="IPR029058">
    <property type="entry name" value="AB_hydrolase_fold"/>
</dbReference>
<dbReference type="SUPFAM" id="SSF53474">
    <property type="entry name" value="alpha/beta-Hydrolases"/>
    <property type="match status" value="1"/>
</dbReference>
<accession>A0A6C0E7H4</accession>